<feature type="compositionally biased region" description="Polar residues" evidence="1">
    <location>
        <begin position="73"/>
        <end position="95"/>
    </location>
</feature>
<dbReference type="AlphaFoldDB" id="A0A0N4ZQI5"/>
<keyword evidence="2" id="KW-0472">Membrane</keyword>
<reference evidence="4" key="1">
    <citation type="submission" date="2017-02" db="UniProtKB">
        <authorList>
            <consortium name="WormBaseParasite"/>
        </authorList>
    </citation>
    <scope>IDENTIFICATION</scope>
</reference>
<organism evidence="3 4">
    <name type="scientific">Parastrongyloides trichosuri</name>
    <name type="common">Possum-specific nematode worm</name>
    <dbReference type="NCBI Taxonomy" id="131310"/>
    <lineage>
        <taxon>Eukaryota</taxon>
        <taxon>Metazoa</taxon>
        <taxon>Ecdysozoa</taxon>
        <taxon>Nematoda</taxon>
        <taxon>Chromadorea</taxon>
        <taxon>Rhabditida</taxon>
        <taxon>Tylenchina</taxon>
        <taxon>Panagrolaimomorpha</taxon>
        <taxon>Strongyloidoidea</taxon>
        <taxon>Strongyloididae</taxon>
        <taxon>Parastrongyloides</taxon>
    </lineage>
</organism>
<evidence type="ECO:0000256" key="1">
    <source>
        <dbReference type="SAM" id="MobiDB-lite"/>
    </source>
</evidence>
<sequence>MDDFATYKEFLNSYPKNPKTISFFSIVSIGVISVLLIGSAYKILFEKLFFVNKVYKRGVMNIIKNIENHESNENQTKNPPTNIGIDTQETNISAV</sequence>
<dbReference type="WBParaSite" id="PTRK_0001078200.1">
    <property type="protein sequence ID" value="PTRK_0001078200.1"/>
    <property type="gene ID" value="PTRK_0001078200"/>
</dbReference>
<keyword evidence="2" id="KW-0812">Transmembrane</keyword>
<dbReference type="Proteomes" id="UP000038045">
    <property type="component" value="Unplaced"/>
</dbReference>
<proteinExistence type="predicted"/>
<evidence type="ECO:0000256" key="2">
    <source>
        <dbReference type="SAM" id="Phobius"/>
    </source>
</evidence>
<evidence type="ECO:0000313" key="4">
    <source>
        <dbReference type="WBParaSite" id="PTRK_0001078200.1"/>
    </source>
</evidence>
<accession>A0A0N4ZQI5</accession>
<feature type="transmembrane region" description="Helical" evidence="2">
    <location>
        <begin position="20"/>
        <end position="44"/>
    </location>
</feature>
<keyword evidence="2" id="KW-1133">Transmembrane helix</keyword>
<feature type="region of interest" description="Disordered" evidence="1">
    <location>
        <begin position="69"/>
        <end position="95"/>
    </location>
</feature>
<evidence type="ECO:0000313" key="3">
    <source>
        <dbReference type="Proteomes" id="UP000038045"/>
    </source>
</evidence>
<keyword evidence="3" id="KW-1185">Reference proteome</keyword>
<protein>
    <submittedName>
        <fullName evidence="4">Col_cuticle_N domain-containing protein</fullName>
    </submittedName>
</protein>
<name>A0A0N4ZQI5_PARTI</name>